<dbReference type="Proteomes" id="UP000601223">
    <property type="component" value="Unassembled WGS sequence"/>
</dbReference>
<dbReference type="RefSeq" id="WP_203741619.1">
    <property type="nucleotide sequence ID" value="NZ_BONF01000005.1"/>
</dbReference>
<evidence type="ECO:0000313" key="1">
    <source>
        <dbReference type="EMBL" id="GIF79316.1"/>
    </source>
</evidence>
<protein>
    <submittedName>
        <fullName evidence="1">Uncharacterized protein</fullName>
    </submittedName>
</protein>
<keyword evidence="2" id="KW-1185">Reference proteome</keyword>
<sequence length="108" mass="11089">MKPTFADGSVPLKPVLVEPDELVRLAASLDGLSGALAREAPAATRLRDCPPGWAVGDAQAALAHAVTAQLAAVAADIAGFGDRLRVAGLSYADRDSDLARKITAAARR</sequence>
<dbReference type="EMBL" id="BONF01000005">
    <property type="protein sequence ID" value="GIF79316.1"/>
    <property type="molecule type" value="Genomic_DNA"/>
</dbReference>
<accession>A0A8J3NHI6</accession>
<evidence type="ECO:0000313" key="2">
    <source>
        <dbReference type="Proteomes" id="UP000601223"/>
    </source>
</evidence>
<gene>
    <name evidence="1" type="ORF">Cba03nite_06650</name>
</gene>
<comment type="caution">
    <text evidence="1">The sequence shown here is derived from an EMBL/GenBank/DDBJ whole genome shotgun (WGS) entry which is preliminary data.</text>
</comment>
<proteinExistence type="predicted"/>
<dbReference type="AlphaFoldDB" id="A0A8J3NHI6"/>
<name>A0A8J3NHI6_9ACTN</name>
<reference evidence="1 2" key="1">
    <citation type="submission" date="2021-01" db="EMBL/GenBank/DDBJ databases">
        <title>Whole genome shotgun sequence of Catellatospora bangladeshensis NBRC 107357.</title>
        <authorList>
            <person name="Komaki H."/>
            <person name="Tamura T."/>
        </authorList>
    </citation>
    <scope>NUCLEOTIDE SEQUENCE [LARGE SCALE GENOMIC DNA]</scope>
    <source>
        <strain evidence="1 2">NBRC 107357</strain>
    </source>
</reference>
<organism evidence="1 2">
    <name type="scientific">Catellatospora bangladeshensis</name>
    <dbReference type="NCBI Taxonomy" id="310355"/>
    <lineage>
        <taxon>Bacteria</taxon>
        <taxon>Bacillati</taxon>
        <taxon>Actinomycetota</taxon>
        <taxon>Actinomycetes</taxon>
        <taxon>Micromonosporales</taxon>
        <taxon>Micromonosporaceae</taxon>
        <taxon>Catellatospora</taxon>
    </lineage>
</organism>